<dbReference type="GO" id="GO:0003700">
    <property type="term" value="F:DNA-binding transcription factor activity"/>
    <property type="evidence" value="ECO:0007669"/>
    <property type="project" value="InterPro"/>
</dbReference>
<evidence type="ECO:0000259" key="1">
    <source>
        <dbReference type="PROSITE" id="PS50995"/>
    </source>
</evidence>
<dbReference type="InterPro" id="IPR000835">
    <property type="entry name" value="HTH_MarR-typ"/>
</dbReference>
<dbReference type="PANTHER" id="PTHR33164">
    <property type="entry name" value="TRANSCRIPTIONAL REGULATOR, MARR FAMILY"/>
    <property type="match status" value="1"/>
</dbReference>
<feature type="domain" description="HTH marR-type" evidence="1">
    <location>
        <begin position="8"/>
        <end position="144"/>
    </location>
</feature>
<dbReference type="Proteomes" id="UP000255036">
    <property type="component" value="Unassembled WGS sequence"/>
</dbReference>
<dbReference type="SMART" id="SM00347">
    <property type="entry name" value="HTH_MARR"/>
    <property type="match status" value="1"/>
</dbReference>
<dbReference type="OrthoDB" id="1755545at2"/>
<keyword evidence="3" id="KW-1185">Reference proteome</keyword>
<reference evidence="2 3" key="1">
    <citation type="submission" date="2018-07" db="EMBL/GenBank/DDBJ databases">
        <title>Anaerosacharophilus polymeroproducens gen. nov. sp. nov., an anaerobic bacterium isolated from salt field.</title>
        <authorList>
            <person name="Kim W."/>
            <person name="Yang S.-H."/>
            <person name="Oh J."/>
            <person name="Lee J.-H."/>
            <person name="Kwon K.K."/>
        </authorList>
    </citation>
    <scope>NUCLEOTIDE SEQUENCE [LARGE SCALE GENOMIC DNA]</scope>
    <source>
        <strain evidence="2 3">MCWD5</strain>
    </source>
</reference>
<accession>A0A371AVA6</accession>
<evidence type="ECO:0000313" key="3">
    <source>
        <dbReference type="Proteomes" id="UP000255036"/>
    </source>
</evidence>
<dbReference type="AlphaFoldDB" id="A0A371AVA6"/>
<sequence>MKEVEREEHFIFATIMLLANRFQTKLDKYMGDLTLKQWLLLCMSSQFDKEEINVNELAAFVGYTRQNIKKIVDILVKKEYMDIEKSEKDKRSYNVKLTKKAYSYFSEFENLGDELLMKIFKGTSQDELTVTAKTLMKLLDNIEKV</sequence>
<dbReference type="GO" id="GO:0006950">
    <property type="term" value="P:response to stress"/>
    <property type="evidence" value="ECO:0007669"/>
    <property type="project" value="TreeGrafter"/>
</dbReference>
<dbReference type="InterPro" id="IPR039422">
    <property type="entry name" value="MarR/SlyA-like"/>
</dbReference>
<dbReference type="SUPFAM" id="SSF46785">
    <property type="entry name" value="Winged helix' DNA-binding domain"/>
    <property type="match status" value="1"/>
</dbReference>
<dbReference type="InterPro" id="IPR036388">
    <property type="entry name" value="WH-like_DNA-bd_sf"/>
</dbReference>
<organism evidence="2 3">
    <name type="scientific">Anaerosacchariphilus polymeriproducens</name>
    <dbReference type="NCBI Taxonomy" id="1812858"/>
    <lineage>
        <taxon>Bacteria</taxon>
        <taxon>Bacillati</taxon>
        <taxon>Bacillota</taxon>
        <taxon>Clostridia</taxon>
        <taxon>Lachnospirales</taxon>
        <taxon>Lachnospiraceae</taxon>
        <taxon>Anaerosacchariphilus</taxon>
    </lineage>
</organism>
<comment type="caution">
    <text evidence="2">The sequence shown here is derived from an EMBL/GenBank/DDBJ whole genome shotgun (WGS) entry which is preliminary data.</text>
</comment>
<dbReference type="PRINTS" id="PR00598">
    <property type="entry name" value="HTHMARR"/>
</dbReference>
<dbReference type="Pfam" id="PF01047">
    <property type="entry name" value="MarR"/>
    <property type="match status" value="1"/>
</dbReference>
<proteinExistence type="predicted"/>
<dbReference type="InterPro" id="IPR036390">
    <property type="entry name" value="WH_DNA-bd_sf"/>
</dbReference>
<dbReference type="PROSITE" id="PS50995">
    <property type="entry name" value="HTH_MARR_2"/>
    <property type="match status" value="1"/>
</dbReference>
<evidence type="ECO:0000313" key="2">
    <source>
        <dbReference type="EMBL" id="RDU23515.1"/>
    </source>
</evidence>
<dbReference type="EMBL" id="QRCT01000024">
    <property type="protein sequence ID" value="RDU23515.1"/>
    <property type="molecule type" value="Genomic_DNA"/>
</dbReference>
<gene>
    <name evidence="2" type="ORF">DWV06_09160</name>
</gene>
<dbReference type="RefSeq" id="WP_115481881.1">
    <property type="nucleotide sequence ID" value="NZ_QRCT01000024.1"/>
</dbReference>
<dbReference type="PANTHER" id="PTHR33164:SF89">
    <property type="entry name" value="MARR FAMILY REGULATORY PROTEIN"/>
    <property type="match status" value="1"/>
</dbReference>
<protein>
    <submittedName>
        <fullName evidence="2">MarR family transcriptional regulator</fullName>
    </submittedName>
</protein>
<dbReference type="Gene3D" id="1.10.10.10">
    <property type="entry name" value="Winged helix-like DNA-binding domain superfamily/Winged helix DNA-binding domain"/>
    <property type="match status" value="1"/>
</dbReference>
<name>A0A371AVA6_9FIRM</name>